<name>A0A834JHY3_VESGE</name>
<accession>A0A834JHY3</accession>
<reference evidence="1" key="1">
    <citation type="journal article" date="2020" name="G3 (Bethesda)">
        <title>High-Quality Assemblies for Three Invasive Social Wasps from the &lt;i&gt;Vespula&lt;/i&gt; Genus.</title>
        <authorList>
            <person name="Harrop T.W.R."/>
            <person name="Guhlin J."/>
            <person name="McLaughlin G.M."/>
            <person name="Permina E."/>
            <person name="Stockwell P."/>
            <person name="Gilligan J."/>
            <person name="Le Lec M.F."/>
            <person name="Gruber M.A.M."/>
            <person name="Quinn O."/>
            <person name="Lovegrove M."/>
            <person name="Duncan E.J."/>
            <person name="Remnant E.J."/>
            <person name="Van Eeckhoven J."/>
            <person name="Graham B."/>
            <person name="Knapp R.A."/>
            <person name="Langford K.W."/>
            <person name="Kronenberg Z."/>
            <person name="Press M.O."/>
            <person name="Eacker S.M."/>
            <person name="Wilson-Rankin E.E."/>
            <person name="Purcell J."/>
            <person name="Lester P.J."/>
            <person name="Dearden P.K."/>
        </authorList>
    </citation>
    <scope>NUCLEOTIDE SEQUENCE</scope>
    <source>
        <strain evidence="1">Linc-1</strain>
    </source>
</reference>
<organism evidence="1 2">
    <name type="scientific">Vespula germanica</name>
    <name type="common">German yellow jacket</name>
    <name type="synonym">Paravespula germanica</name>
    <dbReference type="NCBI Taxonomy" id="30212"/>
    <lineage>
        <taxon>Eukaryota</taxon>
        <taxon>Metazoa</taxon>
        <taxon>Ecdysozoa</taxon>
        <taxon>Arthropoda</taxon>
        <taxon>Hexapoda</taxon>
        <taxon>Insecta</taxon>
        <taxon>Pterygota</taxon>
        <taxon>Neoptera</taxon>
        <taxon>Endopterygota</taxon>
        <taxon>Hymenoptera</taxon>
        <taxon>Apocrita</taxon>
        <taxon>Aculeata</taxon>
        <taxon>Vespoidea</taxon>
        <taxon>Vespidae</taxon>
        <taxon>Vespinae</taxon>
        <taxon>Vespula</taxon>
    </lineage>
</organism>
<dbReference type="AlphaFoldDB" id="A0A834JHY3"/>
<protein>
    <submittedName>
        <fullName evidence="1">Uncharacterized protein</fullName>
    </submittedName>
</protein>
<comment type="caution">
    <text evidence="1">The sequence shown here is derived from an EMBL/GenBank/DDBJ whole genome shotgun (WGS) entry which is preliminary data.</text>
</comment>
<proteinExistence type="predicted"/>
<sequence length="78" mass="9293">MDGWMDGWTDSWTDGWMDGWMDGWIGRTTVGGNFNKVRDSLVPFQRDIERIYKRLDFVGGKNGRKEESEVWKENENFR</sequence>
<dbReference type="EMBL" id="JACSDZ010000013">
    <property type="protein sequence ID" value="KAF7388375.1"/>
    <property type="molecule type" value="Genomic_DNA"/>
</dbReference>
<keyword evidence="2" id="KW-1185">Reference proteome</keyword>
<evidence type="ECO:0000313" key="1">
    <source>
        <dbReference type="EMBL" id="KAF7388375.1"/>
    </source>
</evidence>
<dbReference type="Proteomes" id="UP000617340">
    <property type="component" value="Unassembled WGS sequence"/>
</dbReference>
<gene>
    <name evidence="1" type="ORF">HZH68_012317</name>
</gene>
<evidence type="ECO:0000313" key="2">
    <source>
        <dbReference type="Proteomes" id="UP000617340"/>
    </source>
</evidence>